<protein>
    <submittedName>
        <fullName evidence="1">Uncharacterized protein</fullName>
    </submittedName>
</protein>
<evidence type="ECO:0000313" key="2">
    <source>
        <dbReference type="Proteomes" id="UP000323739"/>
    </source>
</evidence>
<proteinExistence type="predicted"/>
<reference evidence="1 2" key="1">
    <citation type="submission" date="2019-04" db="EMBL/GenBank/DDBJ databases">
        <title>Nine Novel Phages from a Plateau Lake in Southwest China Provide Insights into Aeromonas Phage Diversity.</title>
        <authorList>
            <person name="Xiao W."/>
            <person name="Bai M."/>
            <person name="Wang Y."/>
            <person name="Cui X."/>
        </authorList>
    </citation>
    <scope>NUCLEOTIDE SEQUENCE [LARGE SCALE GENOMIC DNA]</scope>
</reference>
<sequence>MPVTITFHKVSEKKPEHGQSIIWLQNTSSFGYQGFNPREVDVEYQWTEYFLADKVATGNAICYDHGDETPEPENGVFYEISILVDGWELEPNDLWIDVEEYWKCFDTDNDA</sequence>
<dbReference type="RefSeq" id="YP_009846604.1">
    <property type="nucleotide sequence ID" value="NC_048771.1"/>
</dbReference>
<gene>
    <name evidence="1" type="primary">4L372D_056</name>
</gene>
<evidence type="ECO:0000313" key="1">
    <source>
        <dbReference type="EMBL" id="QEG08520.1"/>
    </source>
</evidence>
<keyword evidence="2" id="KW-1185">Reference proteome</keyword>
<dbReference type="KEGG" id="vg:55616974"/>
<organism evidence="1 2">
    <name type="scientific">Aeromonas phage 4L372D</name>
    <dbReference type="NCBI Taxonomy" id="2588518"/>
    <lineage>
        <taxon>Viruses</taxon>
        <taxon>Duplodnaviria</taxon>
        <taxon>Heunggongvirae</taxon>
        <taxon>Uroviricota</taxon>
        <taxon>Caudoviricetes</taxon>
        <taxon>Plateaulakevirus</taxon>
        <taxon>Plateaulakevirus pv4L372D</taxon>
    </lineage>
</organism>
<name>A0A5B9N925_9CAUD</name>
<accession>A0A5B9N925</accession>
<dbReference type="EMBL" id="MK813939">
    <property type="protein sequence ID" value="QEG08520.1"/>
    <property type="molecule type" value="Genomic_DNA"/>
</dbReference>
<dbReference type="Proteomes" id="UP000323739">
    <property type="component" value="Segment"/>
</dbReference>
<dbReference type="GeneID" id="55616974"/>